<organism evidence="1 2">
    <name type="scientific">Eubacterium ruminantium</name>
    <dbReference type="NCBI Taxonomy" id="42322"/>
    <lineage>
        <taxon>Bacteria</taxon>
        <taxon>Bacillati</taxon>
        <taxon>Bacillota</taxon>
        <taxon>Clostridia</taxon>
        <taxon>Eubacteriales</taxon>
        <taxon>Eubacteriaceae</taxon>
        <taxon>Eubacterium</taxon>
    </lineage>
</organism>
<name>A0A1T4QN45_9FIRM</name>
<dbReference type="EMBL" id="FUXA01000023">
    <property type="protein sequence ID" value="SKA05169.1"/>
    <property type="molecule type" value="Genomic_DNA"/>
</dbReference>
<evidence type="ECO:0000313" key="1">
    <source>
        <dbReference type="EMBL" id="SKA05169.1"/>
    </source>
</evidence>
<protein>
    <submittedName>
        <fullName evidence="1">Uncharacterized protein</fullName>
    </submittedName>
</protein>
<gene>
    <name evidence="1" type="ORF">SAMN02745110_02456</name>
</gene>
<dbReference type="Proteomes" id="UP000189857">
    <property type="component" value="Unassembled WGS sequence"/>
</dbReference>
<sequence>MMNGCEECIVYKLRHNLVEVEKCPGCGRKTLIWKQSEFGTPHMVCTECTYTIGVDLNTPCELDPVFNKKVLIVIAPQAELPVKDTIVTMAKDFEMNSLQMRTKLIEGFSIEMSFEKLETVIKFLKDNRITYKVEGYEDLKKKYPFYSECGYPYSHMQFYLSYSPN</sequence>
<dbReference type="AlphaFoldDB" id="A0A1T4QN45"/>
<evidence type="ECO:0000313" key="2">
    <source>
        <dbReference type="Proteomes" id="UP000189857"/>
    </source>
</evidence>
<reference evidence="1 2" key="1">
    <citation type="submission" date="2017-02" db="EMBL/GenBank/DDBJ databases">
        <authorList>
            <person name="Peterson S.W."/>
        </authorList>
    </citation>
    <scope>NUCLEOTIDE SEQUENCE [LARGE SCALE GENOMIC DNA]</scope>
    <source>
        <strain evidence="1 2">ATCC 17233</strain>
    </source>
</reference>
<proteinExistence type="predicted"/>
<accession>A0A1T4QN45</accession>
<keyword evidence="2" id="KW-1185">Reference proteome</keyword>